<evidence type="ECO:0000259" key="11">
    <source>
        <dbReference type="PROSITE" id="PS51903"/>
    </source>
</evidence>
<evidence type="ECO:0000259" key="10">
    <source>
        <dbReference type="PROSITE" id="PS50151"/>
    </source>
</evidence>
<dbReference type="Gene3D" id="4.10.860.10">
    <property type="entry name" value="UVR domain"/>
    <property type="match status" value="1"/>
</dbReference>
<organism evidence="12 13">
    <name type="scientific">Limosilactobacillus reuteri</name>
    <name type="common">Lactobacillus reuteri</name>
    <dbReference type="NCBI Taxonomy" id="1598"/>
    <lineage>
        <taxon>Bacteria</taxon>
        <taxon>Bacillati</taxon>
        <taxon>Bacillota</taxon>
        <taxon>Bacilli</taxon>
        <taxon>Lactobacillales</taxon>
        <taxon>Lactobacillaceae</taxon>
        <taxon>Limosilactobacillus</taxon>
    </lineage>
</organism>
<dbReference type="FunFam" id="3.40.50.300:FF:000010">
    <property type="entry name" value="Chaperone clpB 1, putative"/>
    <property type="match status" value="1"/>
</dbReference>
<dbReference type="AlphaFoldDB" id="A0A2S1ESS4"/>
<keyword evidence="8" id="KW-0175">Coiled coil</keyword>
<dbReference type="PROSITE" id="PS00870">
    <property type="entry name" value="CLPAB_1"/>
    <property type="match status" value="1"/>
</dbReference>
<name>A0A2S1ESS4_LIMRT</name>
<keyword evidence="4 7" id="KW-0143">Chaperone</keyword>
<keyword evidence="12" id="KW-0378">Hydrolase</keyword>
<dbReference type="Pfam" id="PF00004">
    <property type="entry name" value="AAA"/>
    <property type="match status" value="1"/>
</dbReference>
<keyword evidence="12" id="KW-0645">Protease</keyword>
<dbReference type="Gene3D" id="1.10.8.60">
    <property type="match status" value="2"/>
</dbReference>
<feature type="coiled-coil region" evidence="8">
    <location>
        <begin position="422"/>
        <end position="468"/>
    </location>
</feature>
<dbReference type="PROSITE" id="PS51903">
    <property type="entry name" value="CLP_R"/>
    <property type="match status" value="1"/>
</dbReference>
<dbReference type="InterPro" id="IPR018368">
    <property type="entry name" value="ClpA/B_CS1"/>
</dbReference>
<dbReference type="GO" id="GO:0034605">
    <property type="term" value="P:cellular response to heat"/>
    <property type="evidence" value="ECO:0007669"/>
    <property type="project" value="TreeGrafter"/>
</dbReference>
<dbReference type="Pfam" id="PF10431">
    <property type="entry name" value="ClpB_D2-small"/>
    <property type="match status" value="1"/>
</dbReference>
<dbReference type="InterPro" id="IPR004176">
    <property type="entry name" value="Clp_R_N"/>
</dbReference>
<dbReference type="Pfam" id="PF02861">
    <property type="entry name" value="Clp_N"/>
    <property type="match status" value="1"/>
</dbReference>
<dbReference type="CDD" id="cd00009">
    <property type="entry name" value="AAA"/>
    <property type="match status" value="1"/>
</dbReference>
<dbReference type="EMBL" id="CP027805">
    <property type="protein sequence ID" value="AWD63010.1"/>
    <property type="molecule type" value="Genomic_DNA"/>
</dbReference>
<dbReference type="PRINTS" id="PR00300">
    <property type="entry name" value="CLPPROTEASEA"/>
</dbReference>
<dbReference type="Gene3D" id="3.40.50.300">
    <property type="entry name" value="P-loop containing nucleotide triphosphate hydrolases"/>
    <property type="match status" value="2"/>
</dbReference>
<dbReference type="InterPro" id="IPR028299">
    <property type="entry name" value="ClpA/B_CS2"/>
</dbReference>
<reference evidence="12 13" key="1">
    <citation type="submission" date="2018-03" db="EMBL/GenBank/DDBJ databases">
        <title>Complete Genome Sequence of the Chinese traditional Highland Barley wine Isolate Lactobacillus reuteri WHH1689.</title>
        <authorList>
            <person name="Chen S."/>
            <person name="Chen L."/>
            <person name="Chen L."/>
            <person name="Li Y."/>
        </authorList>
    </citation>
    <scope>NUCLEOTIDE SEQUENCE [LARGE SCALE GENOMIC DNA]</scope>
    <source>
        <strain evidence="12 13">WHH1689</strain>
    </source>
</reference>
<dbReference type="SMART" id="SM00382">
    <property type="entry name" value="AAA"/>
    <property type="match status" value="2"/>
</dbReference>
<evidence type="ECO:0000256" key="7">
    <source>
        <dbReference type="RuleBase" id="RU004432"/>
    </source>
</evidence>
<dbReference type="SMART" id="SM01086">
    <property type="entry name" value="ClpB_D2-small"/>
    <property type="match status" value="1"/>
</dbReference>
<dbReference type="InterPro" id="IPR003593">
    <property type="entry name" value="AAA+_ATPase"/>
</dbReference>
<feature type="region of interest" description="Disordered" evidence="9">
    <location>
        <begin position="151"/>
        <end position="170"/>
    </location>
</feature>
<comment type="function">
    <text evidence="5">Part of a stress-induced multi-chaperone system, it is involved in the recovery of the cell from heat-induced damage, in cooperation with DnaK, DnaJ and GrpE. Acts before DnaK, in the processing of protein aggregates. Protein binding stimulates the ATPase activity; ATP hydrolysis unfolds the denatured protein aggregates, which probably helps expose new hydrophobic binding sites on the surface of ClpB-bound aggregates, contributing to the solubilization and refolding of denatured protein aggregates by DnaK.</text>
</comment>
<dbReference type="InterPro" id="IPR050130">
    <property type="entry name" value="ClpA_ClpB"/>
</dbReference>
<evidence type="ECO:0000256" key="5">
    <source>
        <dbReference type="ARBA" id="ARBA00025613"/>
    </source>
</evidence>
<accession>A0A2S1ESS4</accession>
<comment type="similarity">
    <text evidence="7">Belongs to the ClpA/ClpB family.</text>
</comment>
<dbReference type="InterPro" id="IPR041546">
    <property type="entry name" value="ClpA/ClpB_AAA_lid"/>
</dbReference>
<evidence type="ECO:0000313" key="12">
    <source>
        <dbReference type="EMBL" id="AWD63010.1"/>
    </source>
</evidence>
<dbReference type="InterPro" id="IPR001270">
    <property type="entry name" value="ClpA/B"/>
</dbReference>
<sequence length="830" mass="93022">MDNMFTPSAKHVLAIAQEQAKYFKHQAVGTEHLLLALSMDKNGIANKIFEQFSITNDDIREEIERLIGYGTMENLGASDYLPYSPKAKQVLSLAGKEAQQMHALKIGTEHLLLALIADESVLSSRILYSLDVVPRQMRKVILRRLGIADSQQRNPNRQQARRRTQQTGTPTLDKLARDMTELARNGRLDPVIGRNKEVKRVEQILSRRTKNNPVLIGEPGVGKTAIAEGLAQRMVEGKVPAELANKRLMMLDMGSLVAGTKYRGEFEDRLKKVIDEIQTDGHVILFIDELHTLIGAGGAEGAIDASNILKPALARGELQTIGATTLDEYQKYIESDAALERRFATVQVDEPTTDQTLQILRGLRPKYEDHHHAKITDEALEEAVKLSDRYISDRFLPDKAIDLIDESAAMVRIDAEDKKNHQPSLESQLEDLRTQKEEAIDNQDFDRAAALRQQELALKDKIDRKEQRDQQRDSHNYKLKVTGENIAQVVAEWTGVPLTQLKKSESERLVNLEKVLHQRVIGQNEAVAVVAKAIRRARSGLKDPRRPIGSFMFLGPTGVGKTELAKALAAAMFGSEDNMIRIDMSEYMEKYSTSRLIGAAPGYVGYDEGGQLTEKVRQHPYSVVLLDEAEKAHPDVFNLLLQVLDDGYLTDAKGRRVDFRNTIIIMTSNLGATQLQDEKEVGFGAKDMSQDYNAMATAIKQQMRLYFRPEFLNRIDETIIFHSLQKKELHQIVKLMVNDLNKRVSEQGINLKVTPAAIDVIAKLGYNPAYGARPLRRALQDHVEDDLSTGLLSGEISVGDDVTVGTHQGKITFKVKKPDKDKAVELKLNR</sequence>
<dbReference type="GO" id="GO:0016887">
    <property type="term" value="F:ATP hydrolysis activity"/>
    <property type="evidence" value="ECO:0007669"/>
    <property type="project" value="InterPro"/>
</dbReference>
<evidence type="ECO:0000313" key="13">
    <source>
        <dbReference type="Proteomes" id="UP000244369"/>
    </source>
</evidence>
<evidence type="ECO:0000256" key="8">
    <source>
        <dbReference type="SAM" id="Coils"/>
    </source>
</evidence>
<evidence type="ECO:0000256" key="2">
    <source>
        <dbReference type="ARBA" id="ARBA00022741"/>
    </source>
</evidence>
<dbReference type="PANTHER" id="PTHR11638">
    <property type="entry name" value="ATP-DEPENDENT CLP PROTEASE"/>
    <property type="match status" value="1"/>
</dbReference>
<dbReference type="CDD" id="cd19499">
    <property type="entry name" value="RecA-like_ClpB_Hsp104-like"/>
    <property type="match status" value="1"/>
</dbReference>
<protein>
    <submittedName>
        <fullName evidence="12">Clp protease ClpX</fullName>
    </submittedName>
</protein>
<dbReference type="GO" id="GO:0006508">
    <property type="term" value="P:proteolysis"/>
    <property type="evidence" value="ECO:0007669"/>
    <property type="project" value="UniProtKB-KW"/>
</dbReference>
<dbReference type="GO" id="GO:0008233">
    <property type="term" value="F:peptidase activity"/>
    <property type="evidence" value="ECO:0007669"/>
    <property type="project" value="UniProtKB-KW"/>
</dbReference>
<dbReference type="InterPro" id="IPR003959">
    <property type="entry name" value="ATPase_AAA_core"/>
</dbReference>
<proteinExistence type="inferred from homology"/>
<dbReference type="SUPFAM" id="SSF52540">
    <property type="entry name" value="P-loop containing nucleoside triphosphate hydrolases"/>
    <property type="match status" value="2"/>
</dbReference>
<dbReference type="InterPro" id="IPR001943">
    <property type="entry name" value="UVR_dom"/>
</dbReference>
<evidence type="ECO:0000256" key="4">
    <source>
        <dbReference type="ARBA" id="ARBA00023186"/>
    </source>
</evidence>
<dbReference type="SUPFAM" id="SSF81923">
    <property type="entry name" value="Double Clp-N motif"/>
    <property type="match status" value="1"/>
</dbReference>
<keyword evidence="2 7" id="KW-0547">Nucleotide-binding</keyword>
<dbReference type="PROSITE" id="PS00871">
    <property type="entry name" value="CLPAB_2"/>
    <property type="match status" value="1"/>
</dbReference>
<evidence type="ECO:0000256" key="9">
    <source>
        <dbReference type="SAM" id="MobiDB-lite"/>
    </source>
</evidence>
<evidence type="ECO:0000256" key="1">
    <source>
        <dbReference type="ARBA" id="ARBA00022737"/>
    </source>
</evidence>
<dbReference type="Proteomes" id="UP000244369">
    <property type="component" value="Chromosome"/>
</dbReference>
<dbReference type="Pfam" id="PF07724">
    <property type="entry name" value="AAA_2"/>
    <property type="match status" value="1"/>
</dbReference>
<dbReference type="Gene3D" id="1.10.1780.10">
    <property type="entry name" value="Clp, N-terminal domain"/>
    <property type="match status" value="1"/>
</dbReference>
<dbReference type="GO" id="GO:0005737">
    <property type="term" value="C:cytoplasm"/>
    <property type="evidence" value="ECO:0007669"/>
    <property type="project" value="TreeGrafter"/>
</dbReference>
<dbReference type="InterPro" id="IPR027417">
    <property type="entry name" value="P-loop_NTPase"/>
</dbReference>
<keyword evidence="3 7" id="KW-0067">ATP-binding</keyword>
<gene>
    <name evidence="12" type="primary">clpC</name>
    <name evidence="12" type="ORF">LWHH1689_1723</name>
</gene>
<dbReference type="FunFam" id="3.40.50.300:FF:000025">
    <property type="entry name" value="ATP-dependent Clp protease subunit"/>
    <property type="match status" value="1"/>
</dbReference>
<dbReference type="Pfam" id="PF17871">
    <property type="entry name" value="AAA_lid_9"/>
    <property type="match status" value="1"/>
</dbReference>
<dbReference type="GO" id="GO:0005524">
    <property type="term" value="F:ATP binding"/>
    <property type="evidence" value="ECO:0007669"/>
    <property type="project" value="UniProtKB-KW"/>
</dbReference>
<dbReference type="InterPro" id="IPR036628">
    <property type="entry name" value="Clp_N_dom_sf"/>
</dbReference>
<feature type="domain" description="Clp R" evidence="11">
    <location>
        <begin position="1"/>
        <end position="147"/>
    </location>
</feature>
<evidence type="ECO:0000256" key="3">
    <source>
        <dbReference type="ARBA" id="ARBA00022840"/>
    </source>
</evidence>
<dbReference type="PROSITE" id="PS50151">
    <property type="entry name" value="UVR"/>
    <property type="match status" value="1"/>
</dbReference>
<feature type="domain" description="UVR" evidence="10">
    <location>
        <begin position="426"/>
        <end position="461"/>
    </location>
</feature>
<keyword evidence="1 6" id="KW-0677">Repeat</keyword>
<dbReference type="InterPro" id="IPR019489">
    <property type="entry name" value="Clp_ATPase_C"/>
</dbReference>
<evidence type="ECO:0000256" key="6">
    <source>
        <dbReference type="PROSITE-ProRule" id="PRU01251"/>
    </source>
</evidence>
<dbReference type="PANTHER" id="PTHR11638:SF18">
    <property type="entry name" value="HEAT SHOCK PROTEIN 104"/>
    <property type="match status" value="1"/>
</dbReference>